<dbReference type="RefSeq" id="WP_093064300.1">
    <property type="nucleotide sequence ID" value="NZ_FNQP01000001.1"/>
</dbReference>
<protein>
    <submittedName>
        <fullName evidence="3">Uncharacterized protein</fullName>
    </submittedName>
</protein>
<name>A0A1H3VKD7_9GAMM</name>
<evidence type="ECO:0000256" key="2">
    <source>
        <dbReference type="SAM" id="SignalP"/>
    </source>
</evidence>
<keyword evidence="4" id="KW-1185">Reference proteome</keyword>
<feature type="signal peptide" evidence="2">
    <location>
        <begin position="1"/>
        <end position="22"/>
    </location>
</feature>
<dbReference type="Proteomes" id="UP000199397">
    <property type="component" value="Unassembled WGS sequence"/>
</dbReference>
<evidence type="ECO:0000256" key="1">
    <source>
        <dbReference type="SAM" id="MobiDB-lite"/>
    </source>
</evidence>
<dbReference type="AlphaFoldDB" id="A0A1H3VKD7"/>
<evidence type="ECO:0000313" key="3">
    <source>
        <dbReference type="EMBL" id="SDZ74582.1"/>
    </source>
</evidence>
<organism evidence="3 4">
    <name type="scientific">Thiothrix caldifontis</name>
    <dbReference type="NCBI Taxonomy" id="525918"/>
    <lineage>
        <taxon>Bacteria</taxon>
        <taxon>Pseudomonadati</taxon>
        <taxon>Pseudomonadota</taxon>
        <taxon>Gammaproteobacteria</taxon>
        <taxon>Thiotrichales</taxon>
        <taxon>Thiotrichaceae</taxon>
        <taxon>Thiothrix</taxon>
    </lineage>
</organism>
<dbReference type="STRING" id="525918.SAMN05660964_00104"/>
<proteinExistence type="predicted"/>
<feature type="chain" id="PRO_5011616051" evidence="2">
    <location>
        <begin position="23"/>
        <end position="165"/>
    </location>
</feature>
<feature type="region of interest" description="Disordered" evidence="1">
    <location>
        <begin position="68"/>
        <end position="122"/>
    </location>
</feature>
<accession>A0A1H3VKD7</accession>
<dbReference type="OrthoDB" id="5625806at2"/>
<reference evidence="3 4" key="1">
    <citation type="submission" date="2016-10" db="EMBL/GenBank/DDBJ databases">
        <authorList>
            <person name="de Groot N.N."/>
        </authorList>
    </citation>
    <scope>NUCLEOTIDE SEQUENCE [LARGE SCALE GENOMIC DNA]</scope>
    <source>
        <strain evidence="3 4">DSM 21228</strain>
    </source>
</reference>
<gene>
    <name evidence="3" type="ORF">SAMN05660964_00104</name>
</gene>
<dbReference type="EMBL" id="FNQP01000001">
    <property type="protein sequence ID" value="SDZ74582.1"/>
    <property type="molecule type" value="Genomic_DNA"/>
</dbReference>
<evidence type="ECO:0000313" key="4">
    <source>
        <dbReference type="Proteomes" id="UP000199397"/>
    </source>
</evidence>
<keyword evidence="2" id="KW-0732">Signal</keyword>
<sequence length="165" mass="17908">MKTKLALLLSLLLGISNTLATAAECTSSFYCYGNTANSVSKVATRPPPIPPPNPRVVQQRRQAQIALRNRPAPQQVARPTPRVNVQPTQPVTRPAPRANVQPAPQAVTRPAPQAVARPNNANQCQQRLSLAAQLESQAVIAAKQNNRQASVRLFREAANLRQACR</sequence>